<dbReference type="Proteomes" id="UP001501752">
    <property type="component" value="Unassembled WGS sequence"/>
</dbReference>
<name>A0ABP9DBZ8_9ACTN</name>
<reference evidence="3" key="1">
    <citation type="journal article" date="2019" name="Int. J. Syst. Evol. Microbiol.">
        <title>The Global Catalogue of Microorganisms (GCM) 10K type strain sequencing project: providing services to taxonomists for standard genome sequencing and annotation.</title>
        <authorList>
            <consortium name="The Broad Institute Genomics Platform"/>
            <consortium name="The Broad Institute Genome Sequencing Center for Infectious Disease"/>
            <person name="Wu L."/>
            <person name="Ma J."/>
        </authorList>
    </citation>
    <scope>NUCLEOTIDE SEQUENCE [LARGE SCALE GENOMIC DNA]</scope>
    <source>
        <strain evidence="3">JCM 13006</strain>
    </source>
</reference>
<gene>
    <name evidence="2" type="ORF">GCM10023235_10810</name>
</gene>
<sequence length="90" mass="9909">MDHLTGARGSARDDRSMNNNEREESGRARGDFSATPDGVAPMRADARLLDVYVEGIWMHLRAELTGHCGPAERESPARPRQVPGPGRRRG</sequence>
<protein>
    <submittedName>
        <fullName evidence="2">Uncharacterized protein</fullName>
    </submittedName>
</protein>
<evidence type="ECO:0000256" key="1">
    <source>
        <dbReference type="SAM" id="MobiDB-lite"/>
    </source>
</evidence>
<feature type="region of interest" description="Disordered" evidence="1">
    <location>
        <begin position="67"/>
        <end position="90"/>
    </location>
</feature>
<evidence type="ECO:0000313" key="2">
    <source>
        <dbReference type="EMBL" id="GAA4837588.1"/>
    </source>
</evidence>
<proteinExistence type="predicted"/>
<accession>A0ABP9DBZ8</accession>
<feature type="compositionally biased region" description="Basic and acidic residues" evidence="1">
    <location>
        <begin position="1"/>
        <end position="30"/>
    </location>
</feature>
<feature type="compositionally biased region" description="Basic and acidic residues" evidence="1">
    <location>
        <begin position="67"/>
        <end position="77"/>
    </location>
</feature>
<comment type="caution">
    <text evidence="2">The sequence shown here is derived from an EMBL/GenBank/DDBJ whole genome shotgun (WGS) entry which is preliminary data.</text>
</comment>
<feature type="compositionally biased region" description="Low complexity" evidence="1">
    <location>
        <begin position="78"/>
        <end position="90"/>
    </location>
</feature>
<dbReference type="EMBL" id="BAABIS010000001">
    <property type="protein sequence ID" value="GAA4837588.1"/>
    <property type="molecule type" value="Genomic_DNA"/>
</dbReference>
<keyword evidence="3" id="KW-1185">Reference proteome</keyword>
<evidence type="ECO:0000313" key="3">
    <source>
        <dbReference type="Proteomes" id="UP001501752"/>
    </source>
</evidence>
<feature type="region of interest" description="Disordered" evidence="1">
    <location>
        <begin position="1"/>
        <end position="42"/>
    </location>
</feature>
<organism evidence="2 3">
    <name type="scientific">Kitasatospora terrestris</name>
    <dbReference type="NCBI Taxonomy" id="258051"/>
    <lineage>
        <taxon>Bacteria</taxon>
        <taxon>Bacillati</taxon>
        <taxon>Actinomycetota</taxon>
        <taxon>Actinomycetes</taxon>
        <taxon>Kitasatosporales</taxon>
        <taxon>Streptomycetaceae</taxon>
        <taxon>Kitasatospora</taxon>
    </lineage>
</organism>